<evidence type="ECO:0000313" key="2">
    <source>
        <dbReference type="Proteomes" id="UP001163835"/>
    </source>
</evidence>
<gene>
    <name evidence="1" type="ORF">F5876DRAFT_75459</name>
</gene>
<accession>A0ACC1U4Q5</accession>
<name>A0ACC1U4Q5_9AGAR</name>
<reference evidence="1" key="1">
    <citation type="submission" date="2022-09" db="EMBL/GenBank/DDBJ databases">
        <title>A Global Phylogenomic Analysis of the Shiitake Genus Lentinula.</title>
        <authorList>
            <consortium name="DOE Joint Genome Institute"/>
            <person name="Sierra-Patev S."/>
            <person name="Min B."/>
            <person name="Naranjo-Ortiz M."/>
            <person name="Looney B."/>
            <person name="Konkel Z."/>
            <person name="Slot J.C."/>
            <person name="Sakamoto Y."/>
            <person name="Steenwyk J.L."/>
            <person name="Rokas A."/>
            <person name="Carro J."/>
            <person name="Camarero S."/>
            <person name="Ferreira P."/>
            <person name="Molpeceres G."/>
            <person name="Ruiz-Duenas F.J."/>
            <person name="Serrano A."/>
            <person name="Henrissat B."/>
            <person name="Drula E."/>
            <person name="Hughes K.W."/>
            <person name="Mata J.L."/>
            <person name="Ishikawa N.K."/>
            <person name="Vargas-Isla R."/>
            <person name="Ushijima S."/>
            <person name="Smith C.A."/>
            <person name="Ahrendt S."/>
            <person name="Andreopoulos W."/>
            <person name="He G."/>
            <person name="Labutti K."/>
            <person name="Lipzen A."/>
            <person name="Ng V."/>
            <person name="Riley R."/>
            <person name="Sandor L."/>
            <person name="Barry K."/>
            <person name="Martinez A.T."/>
            <person name="Xiao Y."/>
            <person name="Gibbons J.G."/>
            <person name="Terashima K."/>
            <person name="Grigoriev I.V."/>
            <person name="Hibbett D.S."/>
        </authorList>
    </citation>
    <scope>NUCLEOTIDE SEQUENCE</scope>
    <source>
        <strain evidence="1">TMI1499</strain>
    </source>
</reference>
<sequence length="88" mass="9204">MVAMATIMVVAIPLFPPTPTSANVISTSASISHTLTSNTSASTSAVASIISAVAALKVTQEVTAKVNDIAVLICRKKRHTPTRLKPFR</sequence>
<protein>
    <submittedName>
        <fullName evidence="1">Uncharacterized protein</fullName>
    </submittedName>
</protein>
<evidence type="ECO:0000313" key="1">
    <source>
        <dbReference type="EMBL" id="KAJ3811788.1"/>
    </source>
</evidence>
<comment type="caution">
    <text evidence="1">The sequence shown here is derived from an EMBL/GenBank/DDBJ whole genome shotgun (WGS) entry which is preliminary data.</text>
</comment>
<dbReference type="EMBL" id="MU795045">
    <property type="protein sequence ID" value="KAJ3811788.1"/>
    <property type="molecule type" value="Genomic_DNA"/>
</dbReference>
<dbReference type="Proteomes" id="UP001163835">
    <property type="component" value="Unassembled WGS sequence"/>
</dbReference>
<proteinExistence type="predicted"/>
<keyword evidence="2" id="KW-1185">Reference proteome</keyword>
<organism evidence="1 2">
    <name type="scientific">Lentinula aff. lateritia</name>
    <dbReference type="NCBI Taxonomy" id="2804960"/>
    <lineage>
        <taxon>Eukaryota</taxon>
        <taxon>Fungi</taxon>
        <taxon>Dikarya</taxon>
        <taxon>Basidiomycota</taxon>
        <taxon>Agaricomycotina</taxon>
        <taxon>Agaricomycetes</taxon>
        <taxon>Agaricomycetidae</taxon>
        <taxon>Agaricales</taxon>
        <taxon>Marasmiineae</taxon>
        <taxon>Omphalotaceae</taxon>
        <taxon>Lentinula</taxon>
    </lineage>
</organism>